<gene>
    <name evidence="4" type="ORF">C7440_2267</name>
</gene>
<comment type="caution">
    <text evidence="4">The sequence shown here is derived from an EMBL/GenBank/DDBJ whole genome shotgun (WGS) entry which is preliminary data.</text>
</comment>
<dbReference type="EMBL" id="QEKO01000003">
    <property type="protein sequence ID" value="PVY61543.1"/>
    <property type="molecule type" value="Genomic_DNA"/>
</dbReference>
<keyword evidence="3" id="KW-0732">Signal</keyword>
<comment type="similarity">
    <text evidence="1">Belongs to the bacterial solute-binding protein 7 family.</text>
</comment>
<dbReference type="Gene3D" id="3.40.190.170">
    <property type="entry name" value="Bacterial extracellular solute-binding protein, family 7"/>
    <property type="match status" value="1"/>
</dbReference>
<reference evidence="4 5" key="1">
    <citation type="submission" date="2018-04" db="EMBL/GenBank/DDBJ databases">
        <title>Genomic Encyclopedia of Type Strains, Phase IV (KMG-IV): sequencing the most valuable type-strain genomes for metagenomic binning, comparative biology and taxonomic classification.</title>
        <authorList>
            <person name="Goeker M."/>
        </authorList>
    </citation>
    <scope>NUCLEOTIDE SEQUENCE [LARGE SCALE GENOMIC DNA]</scope>
    <source>
        <strain evidence="4 5">DSM 10065</strain>
    </source>
</reference>
<sequence length="344" mass="37396">MKTSHRIKQTLYIAGLTVAALGMAAGPLITQARSLTMKIAHVAPQGDPRDTAARHVADTMNNSATCKVEAKVYPAGQLGSTTDLVEGMQLGSLEAVIIPGSYLVGFEPIMGLMDFPYFWPNDLNKMLSLHQSDAVRKMLDTTDSQGVYSMAIWHTGYKQWTANGPLVQPSDYKGKKARVMPSPILVEQQKALGLTPVFTPFGETYNALQSGAIGAQENPISTSYVMHFYEVQNHLTLTSHGTLDQVFMVSKAWFDGLPEACQAELEAAVEGGRKVVVDETLKLDEKGLEAMKKAGVTVVEITDEQRSALREATLPVVREHFKALTGAKGDEIMKAIEAEIDKLG</sequence>
<dbReference type="PANTHER" id="PTHR33376:SF7">
    <property type="entry name" value="C4-DICARBOXYLATE-BINDING PROTEIN DCTB"/>
    <property type="match status" value="1"/>
</dbReference>
<dbReference type="OrthoDB" id="8690069at2"/>
<keyword evidence="5" id="KW-1185">Reference proteome</keyword>
<evidence type="ECO:0000256" key="3">
    <source>
        <dbReference type="ARBA" id="ARBA00022729"/>
    </source>
</evidence>
<dbReference type="InterPro" id="IPR018389">
    <property type="entry name" value="DctP_fam"/>
</dbReference>
<organism evidence="4 5">
    <name type="scientific">Pusillimonas noertemannii</name>
    <dbReference type="NCBI Taxonomy" id="305977"/>
    <lineage>
        <taxon>Bacteria</taxon>
        <taxon>Pseudomonadati</taxon>
        <taxon>Pseudomonadota</taxon>
        <taxon>Betaproteobacteria</taxon>
        <taxon>Burkholderiales</taxon>
        <taxon>Alcaligenaceae</taxon>
        <taxon>Pusillimonas</taxon>
    </lineage>
</organism>
<evidence type="ECO:0000256" key="2">
    <source>
        <dbReference type="ARBA" id="ARBA00022448"/>
    </source>
</evidence>
<dbReference type="Proteomes" id="UP000246145">
    <property type="component" value="Unassembled WGS sequence"/>
</dbReference>
<dbReference type="AlphaFoldDB" id="A0A2U1CKM1"/>
<keyword evidence="2" id="KW-0813">Transport</keyword>
<evidence type="ECO:0000313" key="4">
    <source>
        <dbReference type="EMBL" id="PVY61543.1"/>
    </source>
</evidence>
<dbReference type="GO" id="GO:0055085">
    <property type="term" value="P:transmembrane transport"/>
    <property type="evidence" value="ECO:0007669"/>
    <property type="project" value="InterPro"/>
</dbReference>
<dbReference type="NCBIfam" id="TIGR00787">
    <property type="entry name" value="dctP"/>
    <property type="match status" value="1"/>
</dbReference>
<dbReference type="GO" id="GO:0030288">
    <property type="term" value="C:outer membrane-bounded periplasmic space"/>
    <property type="evidence" value="ECO:0007669"/>
    <property type="project" value="InterPro"/>
</dbReference>
<proteinExistence type="inferred from homology"/>
<evidence type="ECO:0000313" key="5">
    <source>
        <dbReference type="Proteomes" id="UP000246145"/>
    </source>
</evidence>
<dbReference type="PIRSF" id="PIRSF006470">
    <property type="entry name" value="DctB"/>
    <property type="match status" value="1"/>
</dbReference>
<dbReference type="Pfam" id="PF03480">
    <property type="entry name" value="DctP"/>
    <property type="match status" value="1"/>
</dbReference>
<dbReference type="NCBIfam" id="NF037995">
    <property type="entry name" value="TRAP_S1"/>
    <property type="match status" value="1"/>
</dbReference>
<accession>A0A2U1CKM1</accession>
<dbReference type="InterPro" id="IPR004682">
    <property type="entry name" value="TRAP_DctP"/>
</dbReference>
<dbReference type="InterPro" id="IPR038404">
    <property type="entry name" value="TRAP_DctP_sf"/>
</dbReference>
<protein>
    <submittedName>
        <fullName evidence="4">C4-dicarboxylate-binding protein DctP</fullName>
    </submittedName>
</protein>
<dbReference type="CDD" id="cd13603">
    <property type="entry name" value="PBP2_TRAP_Siap_TeaA_like"/>
    <property type="match status" value="1"/>
</dbReference>
<dbReference type="PANTHER" id="PTHR33376">
    <property type="match status" value="1"/>
</dbReference>
<name>A0A2U1CKM1_9BURK</name>
<dbReference type="RefSeq" id="WP_116518610.1">
    <property type="nucleotide sequence ID" value="NZ_JACCEX010000003.1"/>
</dbReference>
<evidence type="ECO:0000256" key="1">
    <source>
        <dbReference type="ARBA" id="ARBA00009023"/>
    </source>
</evidence>